<evidence type="ECO:0000313" key="2">
    <source>
        <dbReference type="Proteomes" id="UP001056120"/>
    </source>
</evidence>
<gene>
    <name evidence="1" type="ORF">L1987_02836</name>
</gene>
<keyword evidence="2" id="KW-1185">Reference proteome</keyword>
<evidence type="ECO:0000313" key="1">
    <source>
        <dbReference type="EMBL" id="KAI3828727.1"/>
    </source>
</evidence>
<sequence length="90" mass="9820">MGRDTSTSVYRPIREANWLMDMWCRDPPRSYLQRGGSSCSSRSRTPNWPMSGQSMIRLACKGALTMRSNLSSSGVPGAKLSNWCGCNGGG</sequence>
<organism evidence="1 2">
    <name type="scientific">Smallanthus sonchifolius</name>
    <dbReference type="NCBI Taxonomy" id="185202"/>
    <lineage>
        <taxon>Eukaryota</taxon>
        <taxon>Viridiplantae</taxon>
        <taxon>Streptophyta</taxon>
        <taxon>Embryophyta</taxon>
        <taxon>Tracheophyta</taxon>
        <taxon>Spermatophyta</taxon>
        <taxon>Magnoliopsida</taxon>
        <taxon>eudicotyledons</taxon>
        <taxon>Gunneridae</taxon>
        <taxon>Pentapetalae</taxon>
        <taxon>asterids</taxon>
        <taxon>campanulids</taxon>
        <taxon>Asterales</taxon>
        <taxon>Asteraceae</taxon>
        <taxon>Asteroideae</taxon>
        <taxon>Heliantheae alliance</taxon>
        <taxon>Millerieae</taxon>
        <taxon>Smallanthus</taxon>
    </lineage>
</organism>
<protein>
    <submittedName>
        <fullName evidence="1">Uncharacterized protein</fullName>
    </submittedName>
</protein>
<name>A0ACB9K8Y5_9ASTR</name>
<dbReference type="Proteomes" id="UP001056120">
    <property type="component" value="Linkage Group LG01"/>
</dbReference>
<reference evidence="1 2" key="2">
    <citation type="journal article" date="2022" name="Mol. Ecol. Resour.">
        <title>The genomes of chicory, endive, great burdock and yacon provide insights into Asteraceae paleo-polyploidization history and plant inulin production.</title>
        <authorList>
            <person name="Fan W."/>
            <person name="Wang S."/>
            <person name="Wang H."/>
            <person name="Wang A."/>
            <person name="Jiang F."/>
            <person name="Liu H."/>
            <person name="Zhao H."/>
            <person name="Xu D."/>
            <person name="Zhang Y."/>
        </authorList>
    </citation>
    <scope>NUCLEOTIDE SEQUENCE [LARGE SCALE GENOMIC DNA]</scope>
    <source>
        <strain evidence="2">cv. Yunnan</strain>
        <tissue evidence="1">Leaves</tissue>
    </source>
</reference>
<dbReference type="EMBL" id="CM042018">
    <property type="protein sequence ID" value="KAI3828727.1"/>
    <property type="molecule type" value="Genomic_DNA"/>
</dbReference>
<accession>A0ACB9K8Y5</accession>
<proteinExistence type="predicted"/>
<comment type="caution">
    <text evidence="1">The sequence shown here is derived from an EMBL/GenBank/DDBJ whole genome shotgun (WGS) entry which is preliminary data.</text>
</comment>
<reference evidence="2" key="1">
    <citation type="journal article" date="2022" name="Mol. Ecol. Resour.">
        <title>The genomes of chicory, endive, great burdock and yacon provide insights into Asteraceae palaeo-polyploidization history and plant inulin production.</title>
        <authorList>
            <person name="Fan W."/>
            <person name="Wang S."/>
            <person name="Wang H."/>
            <person name="Wang A."/>
            <person name="Jiang F."/>
            <person name="Liu H."/>
            <person name="Zhao H."/>
            <person name="Xu D."/>
            <person name="Zhang Y."/>
        </authorList>
    </citation>
    <scope>NUCLEOTIDE SEQUENCE [LARGE SCALE GENOMIC DNA]</scope>
    <source>
        <strain evidence="2">cv. Yunnan</strain>
    </source>
</reference>